<dbReference type="RefSeq" id="WP_124964351.1">
    <property type="nucleotide sequence ID" value="NZ_RRAZ01000008.1"/>
</dbReference>
<keyword evidence="2" id="KW-0732">Signal</keyword>
<evidence type="ECO:0000313" key="3">
    <source>
        <dbReference type="EMBL" id="RRH76212.1"/>
    </source>
</evidence>
<feature type="signal peptide" evidence="2">
    <location>
        <begin position="1"/>
        <end position="24"/>
    </location>
</feature>
<protein>
    <submittedName>
        <fullName evidence="3">Uncharacterized protein</fullName>
    </submittedName>
</protein>
<proteinExistence type="predicted"/>
<comment type="caution">
    <text evidence="3">The sequence shown here is derived from an EMBL/GenBank/DDBJ whole genome shotgun (WGS) entry which is preliminary data.</text>
</comment>
<dbReference type="Proteomes" id="UP000282125">
    <property type="component" value="Unassembled WGS sequence"/>
</dbReference>
<feature type="chain" id="PRO_5018098537" evidence="2">
    <location>
        <begin position="25"/>
        <end position="139"/>
    </location>
</feature>
<evidence type="ECO:0000256" key="1">
    <source>
        <dbReference type="SAM" id="MobiDB-lite"/>
    </source>
</evidence>
<keyword evidence="4" id="KW-1185">Reference proteome</keyword>
<sequence>MPKPLRLMRTACLSLALIPGAARAEGCGSGDLPVSFSEFVCSVAVQEAATADPRTWRSLESGDPEPVATTREVPLRDVEWPVVRRLSGPEAAGHELIREKSGADLESLQIRGRDKGLNIRYISRHAPCRTLIESDDASL</sequence>
<gene>
    <name evidence="3" type="ORF">EG244_07320</name>
</gene>
<dbReference type="EMBL" id="RRAZ01000008">
    <property type="protein sequence ID" value="RRH76212.1"/>
    <property type="molecule type" value="Genomic_DNA"/>
</dbReference>
<dbReference type="OrthoDB" id="6894050at2"/>
<dbReference type="AlphaFoldDB" id="A0A3P3DRP6"/>
<feature type="region of interest" description="Disordered" evidence="1">
    <location>
        <begin position="52"/>
        <end position="71"/>
    </location>
</feature>
<evidence type="ECO:0000313" key="4">
    <source>
        <dbReference type="Proteomes" id="UP000282125"/>
    </source>
</evidence>
<accession>A0A3P3DRP6</accession>
<organism evidence="3 4">
    <name type="scientific">Falsigemmobacter faecalis</name>
    <dbReference type="NCBI Taxonomy" id="2488730"/>
    <lineage>
        <taxon>Bacteria</taxon>
        <taxon>Pseudomonadati</taxon>
        <taxon>Pseudomonadota</taxon>
        <taxon>Alphaproteobacteria</taxon>
        <taxon>Rhodobacterales</taxon>
        <taxon>Paracoccaceae</taxon>
        <taxon>Falsigemmobacter</taxon>
    </lineage>
</organism>
<name>A0A3P3DRP6_9RHOB</name>
<reference evidence="3 4" key="1">
    <citation type="submission" date="2018-11" db="EMBL/GenBank/DDBJ databases">
        <title>Gemmobacter sp. nov., YIM 102744-1 draft genome.</title>
        <authorList>
            <person name="Li G."/>
            <person name="Jiang Y."/>
        </authorList>
    </citation>
    <scope>NUCLEOTIDE SEQUENCE [LARGE SCALE GENOMIC DNA]</scope>
    <source>
        <strain evidence="3 4">YIM 102744-1</strain>
    </source>
</reference>
<evidence type="ECO:0000256" key="2">
    <source>
        <dbReference type="SAM" id="SignalP"/>
    </source>
</evidence>